<keyword evidence="2" id="KW-0472">Membrane</keyword>
<keyword evidence="2" id="KW-0812">Transmembrane</keyword>
<evidence type="ECO:0000313" key="4">
    <source>
        <dbReference type="Proteomes" id="UP001642464"/>
    </source>
</evidence>
<comment type="caution">
    <text evidence="3">The sequence shown here is derived from an EMBL/GenBank/DDBJ whole genome shotgun (WGS) entry which is preliminary data.</text>
</comment>
<proteinExistence type="predicted"/>
<keyword evidence="2" id="KW-1133">Transmembrane helix</keyword>
<organism evidence="3 4">
    <name type="scientific">Durusdinium trenchii</name>
    <dbReference type="NCBI Taxonomy" id="1381693"/>
    <lineage>
        <taxon>Eukaryota</taxon>
        <taxon>Sar</taxon>
        <taxon>Alveolata</taxon>
        <taxon>Dinophyceae</taxon>
        <taxon>Suessiales</taxon>
        <taxon>Symbiodiniaceae</taxon>
        <taxon>Durusdinium</taxon>
    </lineage>
</organism>
<feature type="transmembrane region" description="Helical" evidence="2">
    <location>
        <begin position="55"/>
        <end position="79"/>
    </location>
</feature>
<feature type="transmembrane region" description="Helical" evidence="2">
    <location>
        <begin position="28"/>
        <end position="49"/>
    </location>
</feature>
<sequence length="120" mass="12453">MAQASLVEVRWPHPSASPSRGEPNRRGISLRLCGLAQHAASAVALSAAAAAAAAIAATVLCTVALAAAPTAVAALAWCWRHRHKGVQATIVYGIPTDISGFRQYKGALLMIPEESILTDN</sequence>
<dbReference type="Proteomes" id="UP001642464">
    <property type="component" value="Unassembled WGS sequence"/>
</dbReference>
<gene>
    <name evidence="3" type="ORF">SCF082_LOCUS44557</name>
</gene>
<dbReference type="EMBL" id="CAXAMM010040696">
    <property type="protein sequence ID" value="CAK9094824.1"/>
    <property type="molecule type" value="Genomic_DNA"/>
</dbReference>
<evidence type="ECO:0000256" key="2">
    <source>
        <dbReference type="SAM" id="Phobius"/>
    </source>
</evidence>
<protein>
    <submittedName>
        <fullName evidence="3">Uncharacterized protein</fullName>
    </submittedName>
</protein>
<feature type="region of interest" description="Disordered" evidence="1">
    <location>
        <begin position="1"/>
        <end position="25"/>
    </location>
</feature>
<keyword evidence="4" id="KW-1185">Reference proteome</keyword>
<accession>A0ABP0R3M7</accession>
<evidence type="ECO:0000313" key="3">
    <source>
        <dbReference type="EMBL" id="CAK9094824.1"/>
    </source>
</evidence>
<evidence type="ECO:0000256" key="1">
    <source>
        <dbReference type="SAM" id="MobiDB-lite"/>
    </source>
</evidence>
<name>A0ABP0R3M7_9DINO</name>
<reference evidence="3 4" key="1">
    <citation type="submission" date="2024-02" db="EMBL/GenBank/DDBJ databases">
        <authorList>
            <person name="Chen Y."/>
            <person name="Shah S."/>
            <person name="Dougan E. K."/>
            <person name="Thang M."/>
            <person name="Chan C."/>
        </authorList>
    </citation>
    <scope>NUCLEOTIDE SEQUENCE [LARGE SCALE GENOMIC DNA]</scope>
</reference>